<gene>
    <name evidence="5" type="ORF">METZ01_LOCUS170488</name>
</gene>
<evidence type="ECO:0000313" key="5">
    <source>
        <dbReference type="EMBL" id="SVB17634.1"/>
    </source>
</evidence>
<dbReference type="SUPFAM" id="SSF50156">
    <property type="entry name" value="PDZ domain-like"/>
    <property type="match status" value="1"/>
</dbReference>
<dbReference type="InterPro" id="IPR001940">
    <property type="entry name" value="Peptidase_S1C"/>
</dbReference>
<feature type="non-terminal residue" evidence="5">
    <location>
        <position position="1"/>
    </location>
</feature>
<dbReference type="InterPro" id="IPR051201">
    <property type="entry name" value="Chloro_Bact_Ser_Proteases"/>
</dbReference>
<dbReference type="InterPro" id="IPR009003">
    <property type="entry name" value="Peptidase_S1_PA"/>
</dbReference>
<keyword evidence="2" id="KW-0378">Hydrolase</keyword>
<dbReference type="PANTHER" id="PTHR43343:SF3">
    <property type="entry name" value="PROTEASE DO-LIKE 8, CHLOROPLASTIC"/>
    <property type="match status" value="1"/>
</dbReference>
<evidence type="ECO:0000259" key="4">
    <source>
        <dbReference type="SMART" id="SM00228"/>
    </source>
</evidence>
<feature type="domain" description="PDZ" evidence="4">
    <location>
        <begin position="224"/>
        <end position="306"/>
    </location>
</feature>
<evidence type="ECO:0000256" key="1">
    <source>
        <dbReference type="ARBA" id="ARBA00022670"/>
    </source>
</evidence>
<dbReference type="Gene3D" id="2.30.42.10">
    <property type="match status" value="1"/>
</dbReference>
<dbReference type="PANTHER" id="PTHR43343">
    <property type="entry name" value="PEPTIDASE S12"/>
    <property type="match status" value="1"/>
</dbReference>
<evidence type="ECO:0000256" key="3">
    <source>
        <dbReference type="SAM" id="MobiDB-lite"/>
    </source>
</evidence>
<proteinExistence type="predicted"/>
<keyword evidence="1" id="KW-0645">Protease</keyword>
<dbReference type="Pfam" id="PF13365">
    <property type="entry name" value="Trypsin_2"/>
    <property type="match status" value="1"/>
</dbReference>
<sequence length="359" mass="39938">VFFVSTAWAQIPTHIIEEARDATVLVANAATDGGMGSGVLINDQGLILTNYHVIHRAEELKIWFWDQDNSNSYSGEVIAIDPIADLALIQMDLPAHQIPTPFLKIESNDWAIAQEVVAIGHPMGIQWTVSLGHISHTDRTGRITPYVATLQHSAEIHQGNSGGPLINSEGDVVGINTYLLMPDRKWSGIAYAIRGDIVQWSVNQMIETGQTAYPALKLNVRQLNEYGVRYLNDKYPNFIAPINVYGMIVLELKPGSYADLNGMKLLDVVIAIDGEPINHMLDVSNILMGRHYEPGRVVELLIIRDQHIRKLEYTLGTIEMDHLEFYDESSKKPGSPAPLPPDEPQEEEFPQTVPPHGEK</sequence>
<reference evidence="5" key="1">
    <citation type="submission" date="2018-05" db="EMBL/GenBank/DDBJ databases">
        <authorList>
            <person name="Lanie J.A."/>
            <person name="Ng W.-L."/>
            <person name="Kazmierczak K.M."/>
            <person name="Andrzejewski T.M."/>
            <person name="Davidsen T.M."/>
            <person name="Wayne K.J."/>
            <person name="Tettelin H."/>
            <person name="Glass J.I."/>
            <person name="Rusch D."/>
            <person name="Podicherti R."/>
            <person name="Tsui H.-C.T."/>
            <person name="Winkler M.E."/>
        </authorList>
    </citation>
    <scope>NUCLEOTIDE SEQUENCE</scope>
</reference>
<evidence type="ECO:0000256" key="2">
    <source>
        <dbReference type="ARBA" id="ARBA00022801"/>
    </source>
</evidence>
<name>A0A382BVH8_9ZZZZ</name>
<dbReference type="InterPro" id="IPR036034">
    <property type="entry name" value="PDZ_sf"/>
</dbReference>
<dbReference type="InterPro" id="IPR001478">
    <property type="entry name" value="PDZ"/>
</dbReference>
<dbReference type="EMBL" id="UINC01031493">
    <property type="protein sequence ID" value="SVB17634.1"/>
    <property type="molecule type" value="Genomic_DNA"/>
</dbReference>
<accession>A0A382BVH8</accession>
<dbReference type="Gene3D" id="2.40.10.120">
    <property type="match status" value="1"/>
</dbReference>
<dbReference type="AlphaFoldDB" id="A0A382BVH8"/>
<dbReference type="SUPFAM" id="SSF50494">
    <property type="entry name" value="Trypsin-like serine proteases"/>
    <property type="match status" value="1"/>
</dbReference>
<dbReference type="SMART" id="SM00228">
    <property type="entry name" value="PDZ"/>
    <property type="match status" value="1"/>
</dbReference>
<dbReference type="GO" id="GO:0004252">
    <property type="term" value="F:serine-type endopeptidase activity"/>
    <property type="evidence" value="ECO:0007669"/>
    <property type="project" value="InterPro"/>
</dbReference>
<feature type="region of interest" description="Disordered" evidence="3">
    <location>
        <begin position="326"/>
        <end position="359"/>
    </location>
</feature>
<protein>
    <recommendedName>
        <fullName evidence="4">PDZ domain-containing protein</fullName>
    </recommendedName>
</protein>
<dbReference type="GO" id="GO:0006508">
    <property type="term" value="P:proteolysis"/>
    <property type="evidence" value="ECO:0007669"/>
    <property type="project" value="UniProtKB-KW"/>
</dbReference>
<organism evidence="5">
    <name type="scientific">marine metagenome</name>
    <dbReference type="NCBI Taxonomy" id="408172"/>
    <lineage>
        <taxon>unclassified sequences</taxon>
        <taxon>metagenomes</taxon>
        <taxon>ecological metagenomes</taxon>
    </lineage>
</organism>
<dbReference type="PRINTS" id="PR00834">
    <property type="entry name" value="PROTEASES2C"/>
</dbReference>